<reference evidence="4 5" key="1">
    <citation type="submission" date="2016-02" db="EMBL/GenBank/DDBJ databases">
        <authorList>
            <consortium name="Pathogen Informatics"/>
        </authorList>
    </citation>
    <scope>NUCLEOTIDE SEQUENCE [LARGE SCALE GENOMIC DNA]</scope>
    <source>
        <strain evidence="4 5">LSS100</strain>
    </source>
</reference>
<evidence type="ECO:0000313" key="5">
    <source>
        <dbReference type="Proteomes" id="UP000072003"/>
    </source>
</evidence>
<dbReference type="RefSeq" id="WP_024399671.1">
    <property type="nucleotide sequence ID" value="NZ_CEDC01000011.1"/>
</dbReference>
<feature type="active site" description="Nucleophile" evidence="1">
    <location>
        <position position="180"/>
    </location>
</feature>
<evidence type="ECO:0000259" key="3">
    <source>
        <dbReference type="Pfam" id="PF05448"/>
    </source>
</evidence>
<evidence type="ECO:0000256" key="1">
    <source>
        <dbReference type="PIRSR" id="PIRSR639069-1"/>
    </source>
</evidence>
<feature type="binding site" evidence="2">
    <location>
        <position position="89"/>
    </location>
    <ligand>
        <name>substrate</name>
    </ligand>
</feature>
<organism evidence="4 5">
    <name type="scientific">Streptococcus suis</name>
    <dbReference type="NCBI Taxonomy" id="1307"/>
    <lineage>
        <taxon>Bacteria</taxon>
        <taxon>Bacillati</taxon>
        <taxon>Bacillota</taxon>
        <taxon>Bacilli</taxon>
        <taxon>Lactobacillales</taxon>
        <taxon>Streptococcaceae</taxon>
        <taxon>Streptococcus</taxon>
    </lineage>
</organism>
<evidence type="ECO:0000256" key="2">
    <source>
        <dbReference type="PIRSR" id="PIRSR639069-2"/>
    </source>
</evidence>
<feature type="active site" description="Charge relay system" evidence="1">
    <location>
        <position position="270"/>
    </location>
</feature>
<name>A0A123SHM3_STRSU</name>
<sequence>MIENLKLEELQVYLGRNEKPSDIDEFWNSEINKLSSNPNYRLEKRNCSLQNIECYDLYFEGTNQSEVYSKFVIPKSKDKVPIIFYFHGYQGQSREWSELLKFPAAGYGVVAMDVRGQAGKSTDFGKFEGNTVKGHIVRGMKSGPEHLFYKDIFLDVYQLVEIVAKLRFVDPNRLFSLGASQGGALALVSAALNQRIGKLFAIYPFLSDYKRVLELGNNSEAYDELFRYFKFQDPFHESEDQILQTLAYIDVKNLAHMIKCPVAMIVCLEDEVCPPSTQFAIFNRINAEKYLKLVPDYGHENFFVAVNDYIFDWLLGVKFN</sequence>
<dbReference type="Pfam" id="PF05448">
    <property type="entry name" value="AXE1"/>
    <property type="match status" value="1"/>
</dbReference>
<keyword evidence="4" id="KW-0378">Hydrolase</keyword>
<dbReference type="Gene3D" id="3.40.50.1820">
    <property type="entry name" value="alpha/beta hydrolase"/>
    <property type="match status" value="1"/>
</dbReference>
<feature type="active site" description="Charge relay system" evidence="1">
    <location>
        <position position="299"/>
    </location>
</feature>
<dbReference type="PANTHER" id="PTHR40111">
    <property type="entry name" value="CEPHALOSPORIN-C DEACETYLASE"/>
    <property type="match status" value="1"/>
</dbReference>
<dbReference type="EC" id="3.1.1.41" evidence="4"/>
<dbReference type="InterPro" id="IPR039069">
    <property type="entry name" value="CE7"/>
</dbReference>
<dbReference type="GO" id="GO:0047739">
    <property type="term" value="F:cephalosporin-C deacetylase activity"/>
    <property type="evidence" value="ECO:0007669"/>
    <property type="project" value="UniProtKB-EC"/>
</dbReference>
<dbReference type="AlphaFoldDB" id="A0A123SHM3"/>
<dbReference type="InterPro" id="IPR029058">
    <property type="entry name" value="AB_hydrolase_fold"/>
</dbReference>
<accession>A0A123SHM3</accession>
<evidence type="ECO:0000313" key="4">
    <source>
        <dbReference type="EMBL" id="CYU19696.1"/>
    </source>
</evidence>
<dbReference type="PANTHER" id="PTHR40111:SF1">
    <property type="entry name" value="CEPHALOSPORIN-C DEACETYLASE"/>
    <property type="match status" value="1"/>
</dbReference>
<dbReference type="SUPFAM" id="SSF53474">
    <property type="entry name" value="alpha/beta-Hydrolases"/>
    <property type="match status" value="1"/>
</dbReference>
<dbReference type="GO" id="GO:0005976">
    <property type="term" value="P:polysaccharide metabolic process"/>
    <property type="evidence" value="ECO:0007669"/>
    <property type="project" value="TreeGrafter"/>
</dbReference>
<proteinExistence type="predicted"/>
<protein>
    <submittedName>
        <fullName evidence="4">Putative acetyl xylan esterase</fullName>
        <ecNumber evidence="4">3.1.1.41</ecNumber>
    </submittedName>
</protein>
<dbReference type="EMBL" id="FIFN01000014">
    <property type="protein sequence ID" value="CYU19696.1"/>
    <property type="molecule type" value="Genomic_DNA"/>
</dbReference>
<dbReference type="InterPro" id="IPR008391">
    <property type="entry name" value="AXE1_dom"/>
</dbReference>
<feature type="domain" description="Acetyl xylan esterase" evidence="3">
    <location>
        <begin position="4"/>
        <end position="315"/>
    </location>
</feature>
<gene>
    <name evidence="4" type="primary">cah</name>
    <name evidence="4" type="ORF">ERS132462_01416</name>
</gene>
<dbReference type="Proteomes" id="UP000072003">
    <property type="component" value="Unassembled WGS sequence"/>
</dbReference>